<evidence type="ECO:0000313" key="1">
    <source>
        <dbReference type="EMBL" id="VEH65476.1"/>
    </source>
</evidence>
<dbReference type="Proteomes" id="UP000278733">
    <property type="component" value="Chromosome"/>
</dbReference>
<proteinExistence type="predicted"/>
<dbReference type="KEGG" id="rpne:NCTC8284_00621"/>
<dbReference type="EMBL" id="LR134405">
    <property type="protein sequence ID" value="VEH65476.1"/>
    <property type="molecule type" value="Genomic_DNA"/>
</dbReference>
<gene>
    <name evidence="1" type="ORF">NCTC8284_00621</name>
</gene>
<organism evidence="1 2">
    <name type="scientific">Rodentibacter pneumotropicus</name>
    <dbReference type="NCBI Taxonomy" id="758"/>
    <lineage>
        <taxon>Bacteria</taxon>
        <taxon>Pseudomonadati</taxon>
        <taxon>Pseudomonadota</taxon>
        <taxon>Gammaproteobacteria</taxon>
        <taxon>Pasteurellales</taxon>
        <taxon>Pasteurellaceae</taxon>
        <taxon>Rodentibacter</taxon>
    </lineage>
</organism>
<accession>A0A3S4TTG3</accession>
<sequence length="93" mass="11292">MTKYRYSLAHNEITQNEDGNLWVDKSEYINSVAEHITKENAYAWDMFEEDSREVLYVWREGDFENRKRFLVKTECILRFDAIELEEDDDPDDF</sequence>
<dbReference type="AlphaFoldDB" id="A0A3S4TTG3"/>
<protein>
    <submittedName>
        <fullName evidence="1">Uncharacterized protein</fullName>
    </submittedName>
</protein>
<evidence type="ECO:0000313" key="2">
    <source>
        <dbReference type="Proteomes" id="UP000278733"/>
    </source>
</evidence>
<reference evidence="1 2" key="1">
    <citation type="submission" date="2018-12" db="EMBL/GenBank/DDBJ databases">
        <authorList>
            <consortium name="Pathogen Informatics"/>
        </authorList>
    </citation>
    <scope>NUCLEOTIDE SEQUENCE [LARGE SCALE GENOMIC DNA]</scope>
    <source>
        <strain evidence="1 2">NCTC8284</strain>
    </source>
</reference>
<name>A0A3S4TTG3_9PAST</name>